<name>A0AAE3JBQ3_9FIRM</name>
<evidence type="ECO:0008006" key="4">
    <source>
        <dbReference type="Google" id="ProtNLM"/>
    </source>
</evidence>
<reference evidence="2 3" key="1">
    <citation type="submission" date="2021-10" db="EMBL/GenBank/DDBJ databases">
        <title>Anaerobic single-cell dispensing facilitates the cultivation of human gut bacteria.</title>
        <authorList>
            <person name="Afrizal A."/>
        </authorList>
    </citation>
    <scope>NUCLEOTIDE SEQUENCE [LARGE SCALE GENOMIC DNA]</scope>
    <source>
        <strain evidence="2 3">CLA-AA-H224</strain>
    </source>
</reference>
<evidence type="ECO:0000313" key="3">
    <source>
        <dbReference type="Proteomes" id="UP001198200"/>
    </source>
</evidence>
<protein>
    <recommendedName>
        <fullName evidence="4">Stage III sporulation protein AG</fullName>
    </recommendedName>
</protein>
<feature type="transmembrane region" description="Helical" evidence="1">
    <location>
        <begin position="12"/>
        <end position="29"/>
    </location>
</feature>
<proteinExistence type="predicted"/>
<keyword evidence="1" id="KW-0812">Transmembrane</keyword>
<dbReference type="AlphaFoldDB" id="A0AAE3JBQ3"/>
<organism evidence="2 3">
    <name type="scientific">Anthropogastromicrobium aceti</name>
    <dbReference type="NCBI Taxonomy" id="2981768"/>
    <lineage>
        <taxon>Bacteria</taxon>
        <taxon>Bacillati</taxon>
        <taxon>Bacillota</taxon>
        <taxon>Clostridia</taxon>
        <taxon>Lachnospirales</taxon>
        <taxon>Lachnospiraceae</taxon>
        <taxon>Anthropogastromicrobium</taxon>
    </lineage>
</organism>
<evidence type="ECO:0000256" key="1">
    <source>
        <dbReference type="SAM" id="Phobius"/>
    </source>
</evidence>
<evidence type="ECO:0000313" key="2">
    <source>
        <dbReference type="EMBL" id="MCC2221034.1"/>
    </source>
</evidence>
<gene>
    <name evidence="2" type="ORF">LKD48_05145</name>
</gene>
<keyword evidence="3" id="KW-1185">Reference proteome</keyword>
<dbReference type="Proteomes" id="UP001198200">
    <property type="component" value="Unassembled WGS sequence"/>
</dbReference>
<sequence>MKSKWLSELKKIGFLRLGLLAVAAIILIICSLPQNQLSNLNQAGTYSNQAQSMGSSLDTDGDTSLFSYEHELEKRLEQILGGMEGITSVDVMITLSATSEKVLEKSIQLEENKQEIEKGSGESLEKSVTSSLSKKNEALLTGNTSGSMPYIIKEMSPSIQGVVVAARGNITQTKIREISEAVQALFGIEAHKIKVIEKKSQAEEAK</sequence>
<dbReference type="EMBL" id="JAJEQN010000009">
    <property type="protein sequence ID" value="MCC2221034.1"/>
    <property type="molecule type" value="Genomic_DNA"/>
</dbReference>
<keyword evidence="1" id="KW-1133">Transmembrane helix</keyword>
<comment type="caution">
    <text evidence="2">The sequence shown here is derived from an EMBL/GenBank/DDBJ whole genome shotgun (WGS) entry which is preliminary data.</text>
</comment>
<accession>A0AAE3JBQ3</accession>
<keyword evidence="1" id="KW-0472">Membrane</keyword>
<dbReference type="RefSeq" id="WP_308731416.1">
    <property type="nucleotide sequence ID" value="NZ_JAJEQN010000009.1"/>
</dbReference>